<dbReference type="RefSeq" id="WP_160426958.1">
    <property type="nucleotide sequence ID" value="NZ_WSTA01000124.1"/>
</dbReference>
<dbReference type="SMART" id="SM00909">
    <property type="entry name" value="Germane"/>
    <property type="match status" value="1"/>
</dbReference>
<proteinExistence type="predicted"/>
<dbReference type="InterPro" id="IPR019606">
    <property type="entry name" value="GerMN"/>
</dbReference>
<name>A0A6I4P3M6_9MICO</name>
<dbReference type="InterPro" id="IPR059026">
    <property type="entry name" value="LpqB_N"/>
</dbReference>
<evidence type="ECO:0000313" key="3">
    <source>
        <dbReference type="EMBL" id="MWC00323.1"/>
    </source>
</evidence>
<keyword evidence="4" id="KW-1185">Reference proteome</keyword>
<reference evidence="3 4" key="1">
    <citation type="submission" date="2019-12" db="EMBL/GenBank/DDBJ databases">
        <authorList>
            <person name="Kim Y.S."/>
        </authorList>
    </citation>
    <scope>NUCLEOTIDE SEQUENCE [LARGE SCALE GENOMIC DNA]</scope>
    <source>
        <strain evidence="3 4">MMS17-SY077</strain>
    </source>
</reference>
<dbReference type="SUPFAM" id="SSF69304">
    <property type="entry name" value="Tricorn protease N-terminal domain"/>
    <property type="match status" value="1"/>
</dbReference>
<evidence type="ECO:0000259" key="2">
    <source>
        <dbReference type="SMART" id="SM00909"/>
    </source>
</evidence>
<dbReference type="AlphaFoldDB" id="A0A6I4P3M6"/>
<feature type="chain" id="PRO_5026008546" description="GerMN domain-containing protein" evidence="1">
    <location>
        <begin position="35"/>
        <end position="559"/>
    </location>
</feature>
<organism evidence="3 4">
    <name type="scientific">Agromyces seonyuensis</name>
    <dbReference type="NCBI Taxonomy" id="2662446"/>
    <lineage>
        <taxon>Bacteria</taxon>
        <taxon>Bacillati</taxon>
        <taxon>Actinomycetota</taxon>
        <taxon>Actinomycetes</taxon>
        <taxon>Micrococcales</taxon>
        <taxon>Microbacteriaceae</taxon>
        <taxon>Agromyces</taxon>
    </lineage>
</organism>
<dbReference type="EMBL" id="WSTA01000124">
    <property type="protein sequence ID" value="MWC00323.1"/>
    <property type="molecule type" value="Genomic_DNA"/>
</dbReference>
<keyword evidence="1" id="KW-0732">Signal</keyword>
<dbReference type="Pfam" id="PF10646">
    <property type="entry name" value="Germane"/>
    <property type="match status" value="1"/>
</dbReference>
<evidence type="ECO:0000256" key="1">
    <source>
        <dbReference type="SAM" id="SignalP"/>
    </source>
</evidence>
<protein>
    <recommendedName>
        <fullName evidence="2">GerMN domain-containing protein</fullName>
    </recommendedName>
</protein>
<dbReference type="PROSITE" id="PS51257">
    <property type="entry name" value="PROKAR_LIPOPROTEIN"/>
    <property type="match status" value="1"/>
</dbReference>
<sequence length="559" mass="58137">MIRRRLARTSLALLAALALLTGCASIPDSGPVQAFDPDTSSGRGNLALLPDGPAPGAEPEAILRGFIDAATSPTGNYQVARQFLTPTFADEWLPQSSATIDLLADREYEEVAADAWRVQASPIAALDGAGVYEAAESSAAIPLDYRFEEVDGEVRISSAPQGVLIDSSNFDLVYASHTLYFYSPGWSDLVPDIRWFADRASVQTSIVRMLLAGPADWLEGGVENAFPADLRLSPDAVPVTGRVAQVELTGTPPTDATTLQRMRLQLTTSLAGVPSISSVRFVVNGETVEPEELDPEPDDVIRIDPRSLVFDGTVFGHLDDGEIQPLAGISDQVVALSPTAASAGPGFDVVAVRAADGTVHAVPRGSPSVVIDERGGLVEPAVDSRGLIWTAQSTHPGSMRWSSIDGERGDLATAWPGSALDGFAISRDGTRLVALVEVGGRSQLFAAAIMLDESGVPVAIGDPIRIGSVEGGGADVVWADSGTVVALSGSSATTLTTIEVGGASAIRSGPEGGVALDAGNSARDTRVLRSSGELDGSSGVGWQVRAEGIRLVATQLQPQ</sequence>
<feature type="domain" description="GerMN" evidence="2">
    <location>
        <begin position="203"/>
        <end position="292"/>
    </location>
</feature>
<gene>
    <name evidence="3" type="ORF">GB864_17415</name>
</gene>
<comment type="caution">
    <text evidence="3">The sequence shown here is derived from an EMBL/GenBank/DDBJ whole genome shotgun (WGS) entry which is preliminary data.</text>
</comment>
<dbReference type="Proteomes" id="UP000438182">
    <property type="component" value="Unassembled WGS sequence"/>
</dbReference>
<dbReference type="Pfam" id="PF25976">
    <property type="entry name" value="LpqB_N"/>
    <property type="match status" value="1"/>
</dbReference>
<accession>A0A6I4P3M6</accession>
<evidence type="ECO:0000313" key="4">
    <source>
        <dbReference type="Proteomes" id="UP000438182"/>
    </source>
</evidence>
<feature type="signal peptide" evidence="1">
    <location>
        <begin position="1"/>
        <end position="34"/>
    </location>
</feature>